<dbReference type="Gene3D" id="1.10.357.10">
    <property type="entry name" value="Tetracycline Repressor, domain 2"/>
    <property type="match status" value="1"/>
</dbReference>
<keyword evidence="3" id="KW-0804">Transcription</keyword>
<dbReference type="STRING" id="1156985.SAMN04488118_11056"/>
<evidence type="ECO:0000256" key="2">
    <source>
        <dbReference type="ARBA" id="ARBA00023125"/>
    </source>
</evidence>
<dbReference type="Pfam" id="PF00440">
    <property type="entry name" value="TetR_N"/>
    <property type="match status" value="1"/>
</dbReference>
<feature type="DNA-binding region" description="H-T-H motif" evidence="4">
    <location>
        <begin position="33"/>
        <end position="52"/>
    </location>
</feature>
<evidence type="ECO:0000313" key="7">
    <source>
        <dbReference type="Proteomes" id="UP000198767"/>
    </source>
</evidence>
<sequence length="203" mass="22458">MTRAPQQRRLETRAKLINVAHEIIDAEGFSNLRVEDVVQRAGVAKGTLFSHFKDKDGLLAVIVGQQMTQFLDQLEKLPAPANIEALLSYIEPSLNYVASDRVIFDLLLRYSGSISNHSDEVITASFYRQIELCAGWIAALQANGVVRTTHSPALLSEGIQAFLNQVLAIRFCQNTPTSEPALNALRPFIQAWLADETPQPGQD</sequence>
<dbReference type="PANTHER" id="PTHR30055">
    <property type="entry name" value="HTH-TYPE TRANSCRIPTIONAL REGULATOR RUTR"/>
    <property type="match status" value="1"/>
</dbReference>
<accession>A0A1G5R7X2</accession>
<reference evidence="6 7" key="1">
    <citation type="submission" date="2016-10" db="EMBL/GenBank/DDBJ databases">
        <authorList>
            <person name="de Groot N.N."/>
        </authorList>
    </citation>
    <scope>NUCLEOTIDE SEQUENCE [LARGE SCALE GENOMIC DNA]</scope>
    <source>
        <strain evidence="6 7">U95</strain>
    </source>
</reference>
<dbReference type="PROSITE" id="PS50977">
    <property type="entry name" value="HTH_TETR_2"/>
    <property type="match status" value="1"/>
</dbReference>
<name>A0A1G5R7X2_9RHOB</name>
<dbReference type="OrthoDB" id="9811084at2"/>
<dbReference type="PANTHER" id="PTHR30055:SF234">
    <property type="entry name" value="HTH-TYPE TRANSCRIPTIONAL REGULATOR BETI"/>
    <property type="match status" value="1"/>
</dbReference>
<evidence type="ECO:0000256" key="1">
    <source>
        <dbReference type="ARBA" id="ARBA00023015"/>
    </source>
</evidence>
<dbReference type="InterPro" id="IPR050109">
    <property type="entry name" value="HTH-type_TetR-like_transc_reg"/>
</dbReference>
<dbReference type="SUPFAM" id="SSF46689">
    <property type="entry name" value="Homeodomain-like"/>
    <property type="match status" value="1"/>
</dbReference>
<dbReference type="InterPro" id="IPR009057">
    <property type="entry name" value="Homeodomain-like_sf"/>
</dbReference>
<organism evidence="6 7">
    <name type="scientific">Epibacterium ulvae</name>
    <dbReference type="NCBI Taxonomy" id="1156985"/>
    <lineage>
        <taxon>Bacteria</taxon>
        <taxon>Pseudomonadati</taxon>
        <taxon>Pseudomonadota</taxon>
        <taxon>Alphaproteobacteria</taxon>
        <taxon>Rhodobacterales</taxon>
        <taxon>Roseobacteraceae</taxon>
        <taxon>Epibacterium</taxon>
    </lineage>
</organism>
<dbReference type="EMBL" id="FMWG01000010">
    <property type="protein sequence ID" value="SCZ70182.1"/>
    <property type="molecule type" value="Genomic_DNA"/>
</dbReference>
<dbReference type="RefSeq" id="WP_090220397.1">
    <property type="nucleotide sequence ID" value="NZ_FMWG01000010.1"/>
</dbReference>
<evidence type="ECO:0000259" key="5">
    <source>
        <dbReference type="PROSITE" id="PS50977"/>
    </source>
</evidence>
<dbReference type="InterPro" id="IPR001647">
    <property type="entry name" value="HTH_TetR"/>
</dbReference>
<feature type="domain" description="HTH tetR-type" evidence="5">
    <location>
        <begin position="10"/>
        <end position="70"/>
    </location>
</feature>
<evidence type="ECO:0000313" key="6">
    <source>
        <dbReference type="EMBL" id="SCZ70182.1"/>
    </source>
</evidence>
<evidence type="ECO:0000256" key="4">
    <source>
        <dbReference type="PROSITE-ProRule" id="PRU00335"/>
    </source>
</evidence>
<dbReference type="GO" id="GO:0000976">
    <property type="term" value="F:transcription cis-regulatory region binding"/>
    <property type="evidence" value="ECO:0007669"/>
    <property type="project" value="TreeGrafter"/>
</dbReference>
<evidence type="ECO:0000256" key="3">
    <source>
        <dbReference type="ARBA" id="ARBA00023163"/>
    </source>
</evidence>
<proteinExistence type="predicted"/>
<keyword evidence="2 4" id="KW-0238">DNA-binding</keyword>
<keyword evidence="7" id="KW-1185">Reference proteome</keyword>
<gene>
    <name evidence="6" type="ORF">SAMN04488118_11056</name>
</gene>
<dbReference type="AlphaFoldDB" id="A0A1G5R7X2"/>
<keyword evidence="1" id="KW-0805">Transcription regulation</keyword>
<dbReference type="GO" id="GO:0003700">
    <property type="term" value="F:DNA-binding transcription factor activity"/>
    <property type="evidence" value="ECO:0007669"/>
    <property type="project" value="TreeGrafter"/>
</dbReference>
<dbReference type="Proteomes" id="UP000198767">
    <property type="component" value="Unassembled WGS sequence"/>
</dbReference>
<protein>
    <submittedName>
        <fullName evidence="6">Transcriptional regulator, TetR family</fullName>
    </submittedName>
</protein>
<dbReference type="PRINTS" id="PR00455">
    <property type="entry name" value="HTHTETR"/>
</dbReference>